<proteinExistence type="inferred from homology"/>
<dbReference type="PANTHER" id="PTHR31423">
    <property type="entry name" value="YBAK DOMAIN-CONTAINING PROTEIN"/>
    <property type="match status" value="1"/>
</dbReference>
<evidence type="ECO:0000313" key="3">
    <source>
        <dbReference type="EMBL" id="RDY27346.1"/>
    </source>
</evidence>
<comment type="caution">
    <text evidence="3">The sequence shown here is derived from an EMBL/GenBank/DDBJ whole genome shotgun (WGS) entry which is preliminary data.</text>
</comment>
<dbReference type="CDD" id="cd04335">
    <property type="entry name" value="PrdX_deacylase"/>
    <property type="match status" value="1"/>
</dbReference>
<dbReference type="InterPro" id="IPR036754">
    <property type="entry name" value="YbaK/aa-tRNA-synt-asso_dom_sf"/>
</dbReference>
<evidence type="ECO:0000259" key="2">
    <source>
        <dbReference type="Pfam" id="PF04073"/>
    </source>
</evidence>
<evidence type="ECO:0000313" key="4">
    <source>
        <dbReference type="Proteomes" id="UP000215694"/>
    </source>
</evidence>
<dbReference type="EMBL" id="NOJY02000014">
    <property type="protein sequence ID" value="RDY27346.1"/>
    <property type="molecule type" value="Genomic_DNA"/>
</dbReference>
<gene>
    <name evidence="3" type="ORF">CHL78_009935</name>
</gene>
<dbReference type="Gene3D" id="3.90.960.10">
    <property type="entry name" value="YbaK/aminoacyl-tRNA synthetase-associated domain"/>
    <property type="match status" value="1"/>
</dbReference>
<keyword evidence="4" id="KW-1185">Reference proteome</keyword>
<keyword evidence="3" id="KW-0030">Aminoacyl-tRNA synthetase</keyword>
<dbReference type="PANTHER" id="PTHR31423:SF3">
    <property type="entry name" value="PROLYL-TRNA SYNTHETASE ASSOCIATED DOMAIN-CONTAINING PROTEIN 1-RELATED"/>
    <property type="match status" value="1"/>
</dbReference>
<sequence length="164" mass="18780">MNETEQKVYNILDSLNIEYKRYEHQPVYTIEDASKLNINIPGTLCKNLFLRNNKGNTHYLVIIEDSKRVNLKSLSEQINSSSLSFASEERLDKYLGLKPGSVSPFGLINDINKEVIVLIDKDVAASDIVSFHPNVNTCTIGLSYSDFEKFVNWHENKLYTIYVN</sequence>
<dbReference type="GO" id="GO:0004812">
    <property type="term" value="F:aminoacyl-tRNA ligase activity"/>
    <property type="evidence" value="ECO:0007669"/>
    <property type="project" value="UniProtKB-KW"/>
</dbReference>
<dbReference type="OrthoDB" id="9798587at2"/>
<organism evidence="3 4">
    <name type="scientific">Romboutsia weinsteinii</name>
    <dbReference type="NCBI Taxonomy" id="2020949"/>
    <lineage>
        <taxon>Bacteria</taxon>
        <taxon>Bacillati</taxon>
        <taxon>Bacillota</taxon>
        <taxon>Clostridia</taxon>
        <taxon>Peptostreptococcales</taxon>
        <taxon>Peptostreptococcaceae</taxon>
        <taxon>Romboutsia</taxon>
    </lineage>
</organism>
<dbReference type="GO" id="GO:0002161">
    <property type="term" value="F:aminoacyl-tRNA deacylase activity"/>
    <property type="evidence" value="ECO:0007669"/>
    <property type="project" value="InterPro"/>
</dbReference>
<feature type="domain" description="YbaK/aminoacyl-tRNA synthetase-associated" evidence="2">
    <location>
        <begin position="24"/>
        <end position="150"/>
    </location>
</feature>
<name>A0A371J3U7_9FIRM</name>
<dbReference type="InterPro" id="IPR007214">
    <property type="entry name" value="YbaK/aa-tRNA-synth-assoc-dom"/>
</dbReference>
<comment type="similarity">
    <text evidence="1">Belongs to the PRORSD1 family.</text>
</comment>
<dbReference type="InterPro" id="IPR040285">
    <property type="entry name" value="ProX/PRXD1"/>
</dbReference>
<dbReference type="SUPFAM" id="SSF55826">
    <property type="entry name" value="YbaK/ProRS associated domain"/>
    <property type="match status" value="1"/>
</dbReference>
<dbReference type="Pfam" id="PF04073">
    <property type="entry name" value="tRNA_edit"/>
    <property type="match status" value="1"/>
</dbReference>
<dbReference type="Proteomes" id="UP000215694">
    <property type="component" value="Unassembled WGS sequence"/>
</dbReference>
<reference evidence="3 4" key="1">
    <citation type="journal article" date="2017" name="Genome Announc.">
        <title>Draft Genome Sequence of Romboutsia weinsteinii sp. nov. Strain CCRI-19649(T) Isolated from Surface Water.</title>
        <authorList>
            <person name="Maheux A.F."/>
            <person name="Boudreau D.K."/>
            <person name="Berube E."/>
            <person name="Boissinot M."/>
            <person name="Cantin P."/>
            <person name="Raymond F."/>
            <person name="Corbeil J."/>
            <person name="Omar R.F."/>
            <person name="Bergeron M.G."/>
        </authorList>
    </citation>
    <scope>NUCLEOTIDE SEQUENCE [LARGE SCALE GENOMIC DNA]</scope>
    <source>
        <strain evidence="3 4">CCRI-19649</strain>
    </source>
</reference>
<keyword evidence="3" id="KW-0436">Ligase</keyword>
<dbReference type="AlphaFoldDB" id="A0A371J3U7"/>
<dbReference type="FunFam" id="3.90.960.10:FF:000005">
    <property type="entry name" value="Putative prolyl-tRNA synthetase"/>
    <property type="match status" value="1"/>
</dbReference>
<protein>
    <submittedName>
        <fullName evidence="3">Prolyl-tRNA synthetase associated domain-containing protein</fullName>
    </submittedName>
</protein>
<accession>A0A371J3U7</accession>
<evidence type="ECO:0000256" key="1">
    <source>
        <dbReference type="ARBA" id="ARBA00010201"/>
    </source>
</evidence>